<gene>
    <name evidence="3" type="primary">LOC107219857</name>
</gene>
<proteinExistence type="predicted"/>
<feature type="region of interest" description="Disordered" evidence="1">
    <location>
        <begin position="943"/>
        <end position="970"/>
    </location>
</feature>
<sequence length="970" mass="109082">MTARKLDSESLKAWEINIGAQTDPASFDDLEQFLLSRVRALEAVDRVSTSRKAHSNPIAKANPQRSAKVHQTNINRAKENESKQSTAVPSGLNCALCTKSHYISTCPEYRNKTPDQRRELLVQRNLCFNCLGAHQFRNCRTAKRCQVCTGPHHTTIHRSKAVEQRAPGSSATSPSETPEPSKQTNGAAIPGRDDQPSTSVSTNVALTSTIQYKPVLLATALVKVTSRTGEELIIRALLDQASEVSFVTESLAQRLALPRMNTSLPIRGIGGKRTVNARGLVNLNIQSRVKTFSLPVNAYILAKLTSYVPPCRVLKNNWPHLENLELADPDSSSTRAIDLLLGAEAYSVILEEGLRKGDRQSPIAQQTALGWILSGSIPSQDPTQKRGSAYGFQCSVDHELLSLLQRFWLQEETTSNRETLLSEEDSQCEQHFVETHSRSPEGRYIVRIPLKQPPDNPGDSRRSALFALSRQEKQFEADPARKTAYSDFLAEYENLGHMTLVPNPDQASGRVFYLPHHAVVRDNSTTTKIRVVFNGSALTTRKISINSLQYAGAKLQNDLADVITRWRRYAYVFTADIEKMYRQIGVHPDDWDLQRILWRKNPQDPVSTYQLCTVTYELKSAPYLALRVLRQLVADEKSRFSLAVNIIEREIYVDDVLSGADDLEGATEKIRQINECLASGCFNLQKWTSNCEELLEKIPQEKRDISQLVSIEDNSPVRALGLLWHANSDSFKFSSPRQQQQFQPTKRNVLSQVAQIFDPLGWIAPVVVRGKIFIQELWSADLNWDNPLPKILATRWRIYEEELKDIAFISVPRYFGSRANLAASQSVELHGFSDASQSALSAVVFLRLLTESNDIRVSLVAAKTRVAPLKKVTIPRLELSAAVLLVRLVSHLRKVLELENATIHLWMDSTVALAYISGDPSRWTEYVRNRVNEIREIDQSQWHHVSGKENPADYASRGISPRQLQEDSLW</sequence>
<dbReference type="InterPro" id="IPR043502">
    <property type="entry name" value="DNA/RNA_pol_sf"/>
</dbReference>
<keyword evidence="2" id="KW-1185">Reference proteome</keyword>
<dbReference type="Pfam" id="PF05380">
    <property type="entry name" value="Peptidase_A17"/>
    <property type="match status" value="1"/>
</dbReference>
<dbReference type="OrthoDB" id="7550037at2759"/>
<dbReference type="Proteomes" id="UP000829291">
    <property type="component" value="Chromosome 1"/>
</dbReference>
<organism evidence="3">
    <name type="scientific">Neodiprion lecontei</name>
    <name type="common">Redheaded pine sawfly</name>
    <dbReference type="NCBI Taxonomy" id="441921"/>
    <lineage>
        <taxon>Eukaryota</taxon>
        <taxon>Metazoa</taxon>
        <taxon>Ecdysozoa</taxon>
        <taxon>Arthropoda</taxon>
        <taxon>Hexapoda</taxon>
        <taxon>Insecta</taxon>
        <taxon>Pterygota</taxon>
        <taxon>Neoptera</taxon>
        <taxon>Endopterygota</taxon>
        <taxon>Hymenoptera</taxon>
        <taxon>Tenthredinoidea</taxon>
        <taxon>Diprionidae</taxon>
        <taxon>Diprioninae</taxon>
        <taxon>Neodiprion</taxon>
    </lineage>
</organism>
<reference evidence="3" key="1">
    <citation type="submission" date="2025-08" db="UniProtKB">
        <authorList>
            <consortium name="RefSeq"/>
        </authorList>
    </citation>
    <scope>IDENTIFICATION</scope>
    <source>
        <tissue evidence="3">Thorax and Abdomen</tissue>
    </source>
</reference>
<evidence type="ECO:0000313" key="2">
    <source>
        <dbReference type="Proteomes" id="UP000829291"/>
    </source>
</evidence>
<dbReference type="SUPFAM" id="SSF56672">
    <property type="entry name" value="DNA/RNA polymerases"/>
    <property type="match status" value="1"/>
</dbReference>
<evidence type="ECO:0000256" key="1">
    <source>
        <dbReference type="SAM" id="MobiDB-lite"/>
    </source>
</evidence>
<dbReference type="CDD" id="cd00303">
    <property type="entry name" value="retropepsin_like"/>
    <property type="match status" value="1"/>
</dbReference>
<protein>
    <submittedName>
        <fullName evidence="3">Uncharacterized protein LOC107219857</fullName>
    </submittedName>
</protein>
<dbReference type="InParanoid" id="A0A6J0BFS3"/>
<dbReference type="InterPro" id="IPR008042">
    <property type="entry name" value="Retrotrans_Pao"/>
</dbReference>
<accession>A0A6J0BFS3</accession>
<dbReference type="PANTHER" id="PTHR47331">
    <property type="entry name" value="PHD-TYPE DOMAIN-CONTAINING PROTEIN"/>
    <property type="match status" value="1"/>
</dbReference>
<feature type="region of interest" description="Disordered" evidence="1">
    <location>
        <begin position="154"/>
        <end position="201"/>
    </location>
</feature>
<dbReference type="PANTHER" id="PTHR47331:SF1">
    <property type="entry name" value="GAG-LIKE PROTEIN"/>
    <property type="match status" value="1"/>
</dbReference>
<dbReference type="GeneID" id="107219857"/>
<dbReference type="KEGG" id="nlo:107219857"/>
<evidence type="ECO:0000313" key="3">
    <source>
        <dbReference type="RefSeq" id="XP_015513684.2"/>
    </source>
</evidence>
<dbReference type="CDD" id="cd01644">
    <property type="entry name" value="RT_pepA17"/>
    <property type="match status" value="1"/>
</dbReference>
<feature type="compositionally biased region" description="Low complexity" evidence="1">
    <location>
        <begin position="166"/>
        <end position="181"/>
    </location>
</feature>
<dbReference type="GO" id="GO:0071897">
    <property type="term" value="P:DNA biosynthetic process"/>
    <property type="evidence" value="ECO:0007669"/>
    <property type="project" value="UniProtKB-ARBA"/>
</dbReference>
<name>A0A6J0BFS3_NEOLC</name>
<dbReference type="RefSeq" id="XP_015513684.2">
    <property type="nucleotide sequence ID" value="XM_015658198.2"/>
</dbReference>